<evidence type="ECO:0000256" key="5">
    <source>
        <dbReference type="ARBA" id="ARBA00023136"/>
    </source>
</evidence>
<feature type="transmembrane region" description="Helical" evidence="7">
    <location>
        <begin position="30"/>
        <end position="51"/>
    </location>
</feature>
<evidence type="ECO:0000256" key="2">
    <source>
        <dbReference type="ARBA" id="ARBA00006434"/>
    </source>
</evidence>
<dbReference type="OrthoDB" id="6132759at2759"/>
<dbReference type="AlphaFoldDB" id="A0A8J9W0F5"/>
<feature type="transmembrane region" description="Helical" evidence="7">
    <location>
        <begin position="646"/>
        <end position="666"/>
    </location>
</feature>
<feature type="transmembrane region" description="Helical" evidence="7">
    <location>
        <begin position="456"/>
        <end position="478"/>
    </location>
</feature>
<evidence type="ECO:0000313" key="8">
    <source>
        <dbReference type="EMBL" id="CAH1232495.1"/>
    </source>
</evidence>
<dbReference type="PANTHER" id="PTHR11819:SF195">
    <property type="entry name" value="SODIUM_GLUCOSE COTRANSPORTER 4"/>
    <property type="match status" value="1"/>
</dbReference>
<proteinExistence type="inferred from homology"/>
<feature type="transmembrane region" description="Helical" evidence="7">
    <location>
        <begin position="314"/>
        <end position="335"/>
    </location>
</feature>
<dbReference type="InterPro" id="IPR038377">
    <property type="entry name" value="Na/Glc_symporter_sf"/>
</dbReference>
<dbReference type="Gene3D" id="1.20.1730.10">
    <property type="entry name" value="Sodium/glucose cotransporter"/>
    <property type="match status" value="1"/>
</dbReference>
<evidence type="ECO:0000256" key="4">
    <source>
        <dbReference type="ARBA" id="ARBA00022989"/>
    </source>
</evidence>
<dbReference type="InterPro" id="IPR001734">
    <property type="entry name" value="Na/solute_symporter"/>
</dbReference>
<feature type="transmembrane region" description="Helical" evidence="7">
    <location>
        <begin position="111"/>
        <end position="135"/>
    </location>
</feature>
<dbReference type="PANTHER" id="PTHR11819">
    <property type="entry name" value="SOLUTE CARRIER FAMILY 5"/>
    <property type="match status" value="1"/>
</dbReference>
<comment type="subcellular location">
    <subcellularLocation>
        <location evidence="1">Membrane</location>
        <topology evidence="1">Multi-pass membrane protein</topology>
    </subcellularLocation>
</comment>
<evidence type="ECO:0000313" key="9">
    <source>
        <dbReference type="Proteomes" id="UP000838412"/>
    </source>
</evidence>
<dbReference type="GO" id="GO:0005886">
    <property type="term" value="C:plasma membrane"/>
    <property type="evidence" value="ECO:0007669"/>
    <property type="project" value="TreeGrafter"/>
</dbReference>
<feature type="transmembrane region" description="Helical" evidence="7">
    <location>
        <begin position="485"/>
        <end position="507"/>
    </location>
</feature>
<dbReference type="Proteomes" id="UP000838412">
    <property type="component" value="Chromosome 1"/>
</dbReference>
<name>A0A8J9W0F5_BRALA</name>
<protein>
    <submittedName>
        <fullName evidence="8">SLC5A1 protein</fullName>
    </submittedName>
</protein>
<sequence length="667" mass="73794">MESTIGVMTTIRSRYNSTQSPTLLGETAEIHWADVVVIGVYFAIILGVGLWSTRRANRGSAKGYFLAGRDMSWWPVGASLFASNIGSVHFVGLAGTASASGIAVVAYEWNAIFILVMLGWIFVPVYISAGVFTMPEYLRKRFGGQRITVYLSVVSLLLYVFTKISADIFAGAVFIQQSLKWDLYLAVILLLAITAVYTILGGLSAVIWTDTAQTVIMVAGAFVLTGLSLSQIGGYDEMKRRYALSVPALRNNNTTCGIPPDDFLHMFRDPVKSDLPWPGITFGLTILATWYFCTDQVIVQRCLAAKTIEHSKGGCILAGYLKILPFFLMILPGMISRALYPNEVGCVDPDECLRYCQNAAGCSNVAYPKLVVRIMPTGLRGLMLAVMLAALMSSLTSIFNSSSTIFTMDIWRKFRTQSTERELMIVGRLFVVLLIVVSIVWIPIVQAAQGGQLFNYIQAVTGYLSPPICACFILGIFWKRMTEPGAFWGLMSGLVVGLIRLVMDFAYGSPGCGEPEFRPAVLWRVHFLYFAMILFAVSAIVMVVVSLCTPPIDDKHLVRLTWATRHNFEERHDLDKPPETVEMLDLGGEGETVDTEVNDLKVKAVESPSLWRRGFDWMCGISQKDQSAPPEPDISISIDEKPRSRLILNINAIIMMCVGVFLWAFYA</sequence>
<reference evidence="8" key="1">
    <citation type="submission" date="2022-01" db="EMBL/GenBank/DDBJ databases">
        <authorList>
            <person name="Braso-Vives M."/>
        </authorList>
    </citation>
    <scope>NUCLEOTIDE SEQUENCE</scope>
</reference>
<dbReference type="Pfam" id="PF00474">
    <property type="entry name" value="SSF"/>
    <property type="match status" value="1"/>
</dbReference>
<feature type="transmembrane region" description="Helical" evidence="7">
    <location>
        <begin position="423"/>
        <end position="444"/>
    </location>
</feature>
<gene>
    <name evidence="8" type="primary">SLC5A1</name>
    <name evidence="8" type="ORF">BLAG_LOCUS1602</name>
</gene>
<feature type="transmembrane region" description="Helical" evidence="7">
    <location>
        <begin position="275"/>
        <end position="293"/>
    </location>
</feature>
<evidence type="ECO:0000256" key="3">
    <source>
        <dbReference type="ARBA" id="ARBA00022692"/>
    </source>
</evidence>
<keyword evidence="4 7" id="KW-1133">Transmembrane helix</keyword>
<keyword evidence="5 7" id="KW-0472">Membrane</keyword>
<feature type="transmembrane region" description="Helical" evidence="7">
    <location>
        <begin position="527"/>
        <end position="549"/>
    </location>
</feature>
<comment type="similarity">
    <text evidence="2 6">Belongs to the sodium:solute symporter (SSF) (TC 2.A.21) family.</text>
</comment>
<accession>A0A8J9W0F5</accession>
<evidence type="ECO:0000256" key="6">
    <source>
        <dbReference type="RuleBase" id="RU362091"/>
    </source>
</evidence>
<organism evidence="8 9">
    <name type="scientific">Branchiostoma lanceolatum</name>
    <name type="common">Common lancelet</name>
    <name type="synonym">Amphioxus lanceolatum</name>
    <dbReference type="NCBI Taxonomy" id="7740"/>
    <lineage>
        <taxon>Eukaryota</taxon>
        <taxon>Metazoa</taxon>
        <taxon>Chordata</taxon>
        <taxon>Cephalochordata</taxon>
        <taxon>Leptocardii</taxon>
        <taxon>Amphioxiformes</taxon>
        <taxon>Branchiostomatidae</taxon>
        <taxon>Branchiostoma</taxon>
    </lineage>
</organism>
<dbReference type="GO" id="GO:0005412">
    <property type="term" value="F:D-glucose:sodium symporter activity"/>
    <property type="evidence" value="ECO:0007669"/>
    <property type="project" value="TreeGrafter"/>
</dbReference>
<evidence type="ECO:0000256" key="1">
    <source>
        <dbReference type="ARBA" id="ARBA00004141"/>
    </source>
</evidence>
<dbReference type="EMBL" id="OV696686">
    <property type="protein sequence ID" value="CAH1232495.1"/>
    <property type="molecule type" value="Genomic_DNA"/>
</dbReference>
<evidence type="ECO:0000256" key="7">
    <source>
        <dbReference type="SAM" id="Phobius"/>
    </source>
</evidence>
<feature type="transmembrane region" description="Helical" evidence="7">
    <location>
        <begin position="215"/>
        <end position="235"/>
    </location>
</feature>
<dbReference type="NCBIfam" id="TIGR00813">
    <property type="entry name" value="sss"/>
    <property type="match status" value="1"/>
</dbReference>
<keyword evidence="9" id="KW-1185">Reference proteome</keyword>
<feature type="transmembrane region" description="Helical" evidence="7">
    <location>
        <begin position="382"/>
        <end position="402"/>
    </location>
</feature>
<feature type="transmembrane region" description="Helical" evidence="7">
    <location>
        <begin position="181"/>
        <end position="208"/>
    </location>
</feature>
<dbReference type="FunFam" id="1.20.1730.10:FF:000037">
    <property type="entry name" value="Uncharacterized protein"/>
    <property type="match status" value="1"/>
</dbReference>
<feature type="transmembrane region" description="Helical" evidence="7">
    <location>
        <begin position="147"/>
        <end position="175"/>
    </location>
</feature>
<keyword evidence="3 7" id="KW-0812">Transmembrane</keyword>
<feature type="transmembrane region" description="Helical" evidence="7">
    <location>
        <begin position="72"/>
        <end position="91"/>
    </location>
</feature>